<accession>A0A8J2M1D1</accession>
<dbReference type="InterPro" id="IPR040364">
    <property type="entry name" value="TTC21A/TTC21B"/>
</dbReference>
<protein>
    <recommendedName>
        <fullName evidence="1">Tetratricopeptide repeat protein 21A/21B second ARM domain-containing protein</fullName>
    </recommendedName>
</protein>
<feature type="non-terminal residue" evidence="2">
    <location>
        <position position="1"/>
    </location>
</feature>
<dbReference type="PANTHER" id="PTHR14699:SF0">
    <property type="entry name" value="TETRATRICOPEPTIDE REPEAT PROTEIN 21 HOMOLOG"/>
    <property type="match status" value="1"/>
</dbReference>
<evidence type="ECO:0000259" key="1">
    <source>
        <dbReference type="Pfam" id="PF25060"/>
    </source>
</evidence>
<feature type="domain" description="Tetratricopeptide repeat protein 21A/21B second ARM" evidence="1">
    <location>
        <begin position="24"/>
        <end position="80"/>
    </location>
</feature>
<evidence type="ECO:0000313" key="2">
    <source>
        <dbReference type="EMBL" id="CAG7831770.1"/>
    </source>
</evidence>
<comment type="caution">
    <text evidence="2">The sequence shown here is derived from an EMBL/GenBank/DDBJ whole genome shotgun (WGS) entry which is preliminary data.</text>
</comment>
<dbReference type="AlphaFoldDB" id="A0A8J2M1D1"/>
<gene>
    <name evidence="2" type="ORF">AFUS01_LOCUS41495</name>
</gene>
<reference evidence="2" key="1">
    <citation type="submission" date="2021-06" db="EMBL/GenBank/DDBJ databases">
        <authorList>
            <person name="Hodson N. C."/>
            <person name="Mongue J. A."/>
            <person name="Jaron S. K."/>
        </authorList>
    </citation>
    <scope>NUCLEOTIDE SEQUENCE</scope>
</reference>
<dbReference type="Proteomes" id="UP000708208">
    <property type="component" value="Unassembled WGS sequence"/>
</dbReference>
<dbReference type="InterPro" id="IPR056832">
    <property type="entry name" value="ARM_TT21_2nd"/>
</dbReference>
<evidence type="ECO:0000313" key="3">
    <source>
        <dbReference type="Proteomes" id="UP000708208"/>
    </source>
</evidence>
<dbReference type="Pfam" id="PF25060">
    <property type="entry name" value="ARM_TT21_2nd"/>
    <property type="match status" value="1"/>
</dbReference>
<proteinExistence type="predicted"/>
<sequence length="83" mass="9743">MEAYRLKILYSLCRDGDLNTVVRSLETFFSLCKKNEPNNAKYFVENARMFSQLASYEERILVQTMKFVKFATELELDNAEFVA</sequence>
<dbReference type="GO" id="GO:0005929">
    <property type="term" value="C:cilium"/>
    <property type="evidence" value="ECO:0007669"/>
    <property type="project" value="GOC"/>
</dbReference>
<dbReference type="GO" id="GO:0035721">
    <property type="term" value="P:intraciliary retrograde transport"/>
    <property type="evidence" value="ECO:0007669"/>
    <property type="project" value="TreeGrafter"/>
</dbReference>
<dbReference type="PANTHER" id="PTHR14699">
    <property type="entry name" value="STI2 PROTEIN-RELATED"/>
    <property type="match status" value="1"/>
</dbReference>
<keyword evidence="3" id="KW-1185">Reference proteome</keyword>
<organism evidence="2 3">
    <name type="scientific">Allacma fusca</name>
    <dbReference type="NCBI Taxonomy" id="39272"/>
    <lineage>
        <taxon>Eukaryota</taxon>
        <taxon>Metazoa</taxon>
        <taxon>Ecdysozoa</taxon>
        <taxon>Arthropoda</taxon>
        <taxon>Hexapoda</taxon>
        <taxon>Collembola</taxon>
        <taxon>Symphypleona</taxon>
        <taxon>Sminthuridae</taxon>
        <taxon>Allacma</taxon>
    </lineage>
</organism>
<dbReference type="GO" id="GO:0030991">
    <property type="term" value="C:intraciliary transport particle A"/>
    <property type="evidence" value="ECO:0007669"/>
    <property type="project" value="TreeGrafter"/>
</dbReference>
<dbReference type="OrthoDB" id="10259630at2759"/>
<name>A0A8J2M1D1_9HEXA</name>
<dbReference type="EMBL" id="CAJVCH010561917">
    <property type="protein sequence ID" value="CAG7831770.1"/>
    <property type="molecule type" value="Genomic_DNA"/>
</dbReference>
<dbReference type="GO" id="GO:0061512">
    <property type="term" value="P:protein localization to cilium"/>
    <property type="evidence" value="ECO:0007669"/>
    <property type="project" value="TreeGrafter"/>
</dbReference>